<dbReference type="EnsemblPlants" id="MELO3C031379.2.1">
    <property type="protein sequence ID" value="MELO3C031379.2.1"/>
    <property type="gene ID" value="MELO3C031379.2"/>
</dbReference>
<evidence type="ECO:0000313" key="1">
    <source>
        <dbReference type="EnsemblPlants" id="MELO3C031379.2.1"/>
    </source>
</evidence>
<organism evidence="1">
    <name type="scientific">Cucumis melo</name>
    <name type="common">Muskmelon</name>
    <dbReference type="NCBI Taxonomy" id="3656"/>
    <lineage>
        <taxon>Eukaryota</taxon>
        <taxon>Viridiplantae</taxon>
        <taxon>Streptophyta</taxon>
        <taxon>Embryophyta</taxon>
        <taxon>Tracheophyta</taxon>
        <taxon>Spermatophyta</taxon>
        <taxon>Magnoliopsida</taxon>
        <taxon>eudicotyledons</taxon>
        <taxon>Gunneridae</taxon>
        <taxon>Pentapetalae</taxon>
        <taxon>rosids</taxon>
        <taxon>fabids</taxon>
        <taxon>Cucurbitales</taxon>
        <taxon>Cucurbitaceae</taxon>
        <taxon>Benincaseae</taxon>
        <taxon>Cucumis</taxon>
    </lineage>
</organism>
<dbReference type="Gramene" id="MELO3C031379.2.1">
    <property type="protein sequence ID" value="MELO3C031379.2.1"/>
    <property type="gene ID" value="MELO3C031379.2"/>
</dbReference>
<accession>A0A9I9EB91</accession>
<proteinExistence type="predicted"/>
<name>A0A9I9EB91_CUCME</name>
<protein>
    <submittedName>
        <fullName evidence="1">Uncharacterized protein</fullName>
    </submittedName>
</protein>
<sequence>MSICVLAMRGRMMTKDLCYRNPKKFGMQLVCICILLENARSSSFMPHRYVVLWPRFDNIAQHIEQPILKAKQDLSTRFLATFFNNFESLFVLHLFKKRLDPIVGQVGLGPVTKLTAHFGSGPLGLFLSS</sequence>
<reference evidence="1" key="1">
    <citation type="submission" date="2023-03" db="UniProtKB">
        <authorList>
            <consortium name="EnsemblPlants"/>
        </authorList>
    </citation>
    <scope>IDENTIFICATION</scope>
</reference>
<dbReference type="AlphaFoldDB" id="A0A9I9EB91"/>